<dbReference type="HAMAP" id="MF_01209">
    <property type="entry name" value="CPSase_S_chain"/>
    <property type="match status" value="1"/>
</dbReference>
<feature type="binding site" evidence="11">
    <location>
        <position position="300"/>
    </location>
    <ligand>
        <name>L-glutamine</name>
        <dbReference type="ChEBI" id="CHEBI:58359"/>
    </ligand>
</feature>
<keyword evidence="11" id="KW-0028">Amino-acid biosynthesis</keyword>
<dbReference type="GO" id="GO:0006541">
    <property type="term" value="P:glutamine metabolic process"/>
    <property type="evidence" value="ECO:0007669"/>
    <property type="project" value="InterPro"/>
</dbReference>
<evidence type="ECO:0000256" key="4">
    <source>
        <dbReference type="ARBA" id="ARBA00022598"/>
    </source>
</evidence>
<dbReference type="Proteomes" id="UP000782312">
    <property type="component" value="Unassembled WGS sequence"/>
</dbReference>
<evidence type="ECO:0000256" key="1">
    <source>
        <dbReference type="ARBA" id="ARBA00004812"/>
    </source>
</evidence>
<dbReference type="GO" id="GO:0006526">
    <property type="term" value="P:L-arginine biosynthetic process"/>
    <property type="evidence" value="ECO:0007669"/>
    <property type="project" value="UniProtKB-UniRule"/>
</dbReference>
<feature type="binding site" evidence="11">
    <location>
        <position position="259"/>
    </location>
    <ligand>
        <name>L-glutamine</name>
        <dbReference type="ChEBI" id="CHEBI:58359"/>
    </ligand>
</feature>
<reference evidence="13" key="1">
    <citation type="submission" date="2020-07" db="EMBL/GenBank/DDBJ databases">
        <title>Huge and variable diversity of episymbiotic CPR bacteria and DPANN archaea in groundwater ecosystems.</title>
        <authorList>
            <person name="He C.Y."/>
            <person name="Keren R."/>
            <person name="Whittaker M."/>
            <person name="Farag I.F."/>
            <person name="Doudna J."/>
            <person name="Cate J.H.D."/>
            <person name="Banfield J.F."/>
        </authorList>
    </citation>
    <scope>NUCLEOTIDE SEQUENCE</scope>
    <source>
        <strain evidence="13">NC_groundwater_763_Ag_S-0.2um_68_21</strain>
    </source>
</reference>
<dbReference type="EMBL" id="JACPUR010000025">
    <property type="protein sequence ID" value="MBI3128260.1"/>
    <property type="molecule type" value="Genomic_DNA"/>
</dbReference>
<comment type="caution">
    <text evidence="11">Lacks conserved residue(s) required for the propagation of feature annotation.</text>
</comment>
<proteinExistence type="inferred from homology"/>
<sequence length="363" mass="39449">MRPDRARPALLALEDGRCFRGRAFGAEKEAEGEVVFNTALTGYQEVLTDPSYRGQMVAMTCPHIGNYGIIPGDDESRRVWVEAFIVKEACRVPSNFRSRGDLDSHLKAQGVPGIEGIDTRALTRHLREKGALKAVLSSAEPDEKKLAARAKASPGLDGRDLVRDVTCEKPHPWGERRGRPLCVAYDFGAKRQIFEELSRRFDLEVVPAAETADAVLGRRPAAVFLSNGPGDPAALGYIVKNVRDMLGRVPIVGICLGHQILAQALGGKTYKLKFGHHGANHPVQDVKGRGVDITSQNHSFAVDPGSLPDGALVTHLSLNDGTCEGLRSEDPAVFSVQYHPEASPGPHDARHLFDTFYAFCVGE</sequence>
<dbReference type="NCBIfam" id="TIGR01368">
    <property type="entry name" value="CPSaseIIsmall"/>
    <property type="match status" value="1"/>
</dbReference>
<evidence type="ECO:0000256" key="6">
    <source>
        <dbReference type="ARBA" id="ARBA00022840"/>
    </source>
</evidence>
<feature type="region of interest" description="CPSase" evidence="11">
    <location>
        <begin position="1"/>
        <end position="176"/>
    </location>
</feature>
<feature type="domain" description="Carbamoyl-phosphate synthase small subunit N-terminal" evidence="12">
    <location>
        <begin position="7"/>
        <end position="137"/>
    </location>
</feature>
<comment type="catalytic activity">
    <reaction evidence="9 11">
        <text>hydrogencarbonate + L-glutamine + 2 ATP + H2O = carbamoyl phosphate + L-glutamate + 2 ADP + phosphate + 2 H(+)</text>
        <dbReference type="Rhea" id="RHEA:18633"/>
        <dbReference type="ChEBI" id="CHEBI:15377"/>
        <dbReference type="ChEBI" id="CHEBI:15378"/>
        <dbReference type="ChEBI" id="CHEBI:17544"/>
        <dbReference type="ChEBI" id="CHEBI:29985"/>
        <dbReference type="ChEBI" id="CHEBI:30616"/>
        <dbReference type="ChEBI" id="CHEBI:43474"/>
        <dbReference type="ChEBI" id="CHEBI:58228"/>
        <dbReference type="ChEBI" id="CHEBI:58359"/>
        <dbReference type="ChEBI" id="CHEBI:456216"/>
        <dbReference type="EC" id="6.3.5.5"/>
    </reaction>
</comment>
<evidence type="ECO:0000256" key="7">
    <source>
        <dbReference type="ARBA" id="ARBA00022962"/>
    </source>
</evidence>
<dbReference type="GO" id="GO:0004088">
    <property type="term" value="F:carbamoyl-phosphate synthase (glutamine-hydrolyzing) activity"/>
    <property type="evidence" value="ECO:0007669"/>
    <property type="project" value="UniProtKB-UniRule"/>
</dbReference>
<evidence type="ECO:0000256" key="9">
    <source>
        <dbReference type="ARBA" id="ARBA00048816"/>
    </source>
</evidence>
<comment type="function">
    <text evidence="11">Small subunit of the glutamine-dependent carbamoyl phosphate synthetase (CPSase). CPSase catalyzes the formation of carbamoyl phosphate from the ammonia moiety of glutamine, carbonate, and phosphate donated by ATP, constituting the first step of 2 biosynthetic pathways, one leading to arginine and/or urea and the other to pyrimidine nucleotides. The small subunit (glutamine amidotransferase) binds and cleaves glutamine to supply the large subunit with the substrate ammonia.</text>
</comment>
<keyword evidence="8 11" id="KW-0665">Pyrimidine biosynthesis</keyword>
<dbReference type="InterPro" id="IPR050472">
    <property type="entry name" value="Anth_synth/Amidotransfase"/>
</dbReference>
<dbReference type="PRINTS" id="PR00096">
    <property type="entry name" value="GATASE"/>
</dbReference>
<keyword evidence="5 11" id="KW-0547">Nucleotide-binding</keyword>
<dbReference type="InterPro" id="IPR017926">
    <property type="entry name" value="GATASE"/>
</dbReference>
<feature type="binding site" evidence="11">
    <location>
        <position position="228"/>
    </location>
    <ligand>
        <name>L-glutamine</name>
        <dbReference type="ChEBI" id="CHEBI:58359"/>
    </ligand>
</feature>
<comment type="catalytic activity">
    <reaction evidence="10 11">
        <text>L-glutamine + H2O = L-glutamate + NH4(+)</text>
        <dbReference type="Rhea" id="RHEA:15889"/>
        <dbReference type="ChEBI" id="CHEBI:15377"/>
        <dbReference type="ChEBI" id="CHEBI:28938"/>
        <dbReference type="ChEBI" id="CHEBI:29985"/>
        <dbReference type="ChEBI" id="CHEBI:58359"/>
    </reaction>
</comment>
<dbReference type="GO" id="GO:0005524">
    <property type="term" value="F:ATP binding"/>
    <property type="evidence" value="ECO:0007669"/>
    <property type="project" value="UniProtKB-UniRule"/>
</dbReference>
<accession>A0A932MN25</accession>
<keyword evidence="6 11" id="KW-0067">ATP-binding</keyword>
<comment type="pathway">
    <text evidence="1 11">Pyrimidine metabolism; UMP biosynthesis via de novo pathway; (S)-dihydroorotate from bicarbonate: step 1/3.</text>
</comment>
<dbReference type="PRINTS" id="PR00097">
    <property type="entry name" value="ANTSNTHASEII"/>
</dbReference>
<evidence type="ECO:0000259" key="12">
    <source>
        <dbReference type="SMART" id="SM01097"/>
    </source>
</evidence>
<feature type="active site" description="Nucleophile" evidence="11">
    <location>
        <position position="255"/>
    </location>
</feature>
<dbReference type="PROSITE" id="PS51273">
    <property type="entry name" value="GATASE_TYPE_1"/>
    <property type="match status" value="1"/>
</dbReference>
<dbReference type="SUPFAM" id="SSF52317">
    <property type="entry name" value="Class I glutamine amidotransferase-like"/>
    <property type="match status" value="1"/>
</dbReference>
<comment type="subunit">
    <text evidence="11">Composed of two chains; the small (or glutamine) chain promotes the hydrolysis of glutamine to ammonia, which is used by the large (or ammonia) chain to synthesize carbamoyl phosphate. Tetramer of heterodimers (alpha,beta)4.</text>
</comment>
<feature type="binding site" evidence="11">
    <location>
        <position position="230"/>
    </location>
    <ligand>
        <name>L-glutamine</name>
        <dbReference type="ChEBI" id="CHEBI:58359"/>
    </ligand>
</feature>
<evidence type="ECO:0000256" key="10">
    <source>
        <dbReference type="ARBA" id="ARBA00049285"/>
    </source>
</evidence>
<dbReference type="InterPro" id="IPR035686">
    <property type="entry name" value="CPSase_GATase1"/>
</dbReference>
<name>A0A932MN25_UNCTE</name>
<dbReference type="CDD" id="cd01744">
    <property type="entry name" value="GATase1_CPSase"/>
    <property type="match status" value="1"/>
</dbReference>
<feature type="binding site" evidence="11">
    <location>
        <position position="256"/>
    </location>
    <ligand>
        <name>L-glutamine</name>
        <dbReference type="ChEBI" id="CHEBI:58359"/>
    </ligand>
</feature>
<comment type="pathway">
    <text evidence="2 11">Amino-acid biosynthesis; L-arginine biosynthesis; carbamoyl phosphate from bicarbonate: step 1/1.</text>
</comment>
<dbReference type="Pfam" id="PF00988">
    <property type="entry name" value="CPSase_sm_chain"/>
    <property type="match status" value="1"/>
</dbReference>
<dbReference type="Gene3D" id="3.50.30.20">
    <property type="entry name" value="Carbamoyl-phosphate synthase small subunit, N-terminal domain"/>
    <property type="match status" value="1"/>
</dbReference>
<dbReference type="PANTHER" id="PTHR43418:SF7">
    <property type="entry name" value="CARBAMOYL-PHOSPHATE SYNTHASE SMALL CHAIN"/>
    <property type="match status" value="1"/>
</dbReference>
<dbReference type="SUPFAM" id="SSF52021">
    <property type="entry name" value="Carbamoyl phosphate synthetase, small subunit N-terminal domain"/>
    <property type="match status" value="1"/>
</dbReference>
<dbReference type="InterPro" id="IPR029062">
    <property type="entry name" value="Class_I_gatase-like"/>
</dbReference>
<dbReference type="GO" id="GO:0006207">
    <property type="term" value="P:'de novo' pyrimidine nucleobase biosynthetic process"/>
    <property type="evidence" value="ECO:0007669"/>
    <property type="project" value="InterPro"/>
</dbReference>
<dbReference type="PANTHER" id="PTHR43418">
    <property type="entry name" value="MULTIFUNCTIONAL TRYPTOPHAN BIOSYNTHESIS PROTEIN-RELATED"/>
    <property type="match status" value="1"/>
</dbReference>
<evidence type="ECO:0000256" key="5">
    <source>
        <dbReference type="ARBA" id="ARBA00022741"/>
    </source>
</evidence>
<evidence type="ECO:0000256" key="11">
    <source>
        <dbReference type="HAMAP-Rule" id="MF_01209"/>
    </source>
</evidence>
<keyword evidence="7 11" id="KW-0315">Glutamine amidotransferase</keyword>
<dbReference type="AlphaFoldDB" id="A0A932MN25"/>
<evidence type="ECO:0000256" key="2">
    <source>
        <dbReference type="ARBA" id="ARBA00005077"/>
    </source>
</evidence>
<dbReference type="InterPro" id="IPR002474">
    <property type="entry name" value="CarbamoylP_synth_ssu_N"/>
</dbReference>
<dbReference type="NCBIfam" id="NF009475">
    <property type="entry name" value="PRK12838.1"/>
    <property type="match status" value="1"/>
</dbReference>
<feature type="active site" evidence="11">
    <location>
        <position position="339"/>
    </location>
</feature>
<keyword evidence="11" id="KW-0055">Arginine biosynthesis</keyword>
<comment type="caution">
    <text evidence="13">The sequence shown here is derived from an EMBL/GenBank/DDBJ whole genome shotgun (WGS) entry which is preliminary data.</text>
</comment>
<dbReference type="InterPro" id="IPR006274">
    <property type="entry name" value="CarbamoylP_synth_ssu"/>
</dbReference>
<dbReference type="InterPro" id="IPR036480">
    <property type="entry name" value="CarbP_synth_ssu_N_sf"/>
</dbReference>
<gene>
    <name evidence="11 13" type="primary">carA</name>
    <name evidence="13" type="ORF">HYZ11_11695</name>
</gene>
<dbReference type="Pfam" id="PF00117">
    <property type="entry name" value="GATase"/>
    <property type="match status" value="1"/>
</dbReference>
<dbReference type="Gene3D" id="3.40.50.880">
    <property type="match status" value="1"/>
</dbReference>
<evidence type="ECO:0000313" key="14">
    <source>
        <dbReference type="Proteomes" id="UP000782312"/>
    </source>
</evidence>
<feature type="active site" evidence="11">
    <location>
        <position position="341"/>
    </location>
</feature>
<dbReference type="PRINTS" id="PR00099">
    <property type="entry name" value="CPSGATASE"/>
</dbReference>
<evidence type="ECO:0000313" key="13">
    <source>
        <dbReference type="EMBL" id="MBI3128260.1"/>
    </source>
</evidence>
<comment type="similarity">
    <text evidence="3 11">Belongs to the CarA family.</text>
</comment>
<keyword evidence="4 11" id="KW-0436">Ligase</keyword>
<organism evidence="13 14">
    <name type="scientific">Tectimicrobiota bacterium</name>
    <dbReference type="NCBI Taxonomy" id="2528274"/>
    <lineage>
        <taxon>Bacteria</taxon>
        <taxon>Pseudomonadati</taxon>
        <taxon>Nitrospinota/Tectimicrobiota group</taxon>
        <taxon>Candidatus Tectimicrobiota</taxon>
    </lineage>
</organism>
<dbReference type="GO" id="GO:0044205">
    <property type="term" value="P:'de novo' UMP biosynthetic process"/>
    <property type="evidence" value="ECO:0007669"/>
    <property type="project" value="UniProtKB-UniRule"/>
</dbReference>
<dbReference type="EC" id="6.3.5.5" evidence="11"/>
<protein>
    <recommendedName>
        <fullName evidence="11">Carbamoyl phosphate synthase small chain</fullName>
        <ecNumber evidence="11">6.3.5.5</ecNumber>
    </recommendedName>
    <alternativeName>
        <fullName evidence="11">Carbamoyl phosphate synthetase glutamine chain</fullName>
    </alternativeName>
</protein>
<feature type="binding site" evidence="11">
    <location>
        <position position="51"/>
    </location>
    <ligand>
        <name>L-glutamine</name>
        <dbReference type="ChEBI" id="CHEBI:58359"/>
    </ligand>
</feature>
<dbReference type="SMART" id="SM01097">
    <property type="entry name" value="CPSase_sm_chain"/>
    <property type="match status" value="1"/>
</dbReference>
<evidence type="ECO:0000256" key="3">
    <source>
        <dbReference type="ARBA" id="ARBA00007800"/>
    </source>
</evidence>
<evidence type="ECO:0000256" key="8">
    <source>
        <dbReference type="ARBA" id="ARBA00022975"/>
    </source>
</evidence>
<dbReference type="FunFam" id="3.50.30.20:FF:000001">
    <property type="entry name" value="Carbamoyl-phosphate synthase small chain"/>
    <property type="match status" value="1"/>
</dbReference>
<feature type="binding site" evidence="11">
    <location>
        <position position="297"/>
    </location>
    <ligand>
        <name>L-glutamine</name>
        <dbReference type="ChEBI" id="CHEBI:58359"/>
    </ligand>
</feature>